<accession>A0A0G1RDE0</accession>
<organism evidence="2 3">
    <name type="scientific">Candidatus Amesbacteria bacterium GW2011_GWA2_47_11</name>
    <dbReference type="NCBI Taxonomy" id="1618357"/>
    <lineage>
        <taxon>Bacteria</taxon>
        <taxon>Candidatus Amesiibacteriota</taxon>
    </lineage>
</organism>
<dbReference type="Proteomes" id="UP000034607">
    <property type="component" value="Unassembled WGS sequence"/>
</dbReference>
<evidence type="ECO:0000313" key="3">
    <source>
        <dbReference type="Proteomes" id="UP000034607"/>
    </source>
</evidence>
<comment type="caution">
    <text evidence="2">The sequence shown here is derived from an EMBL/GenBank/DDBJ whole genome shotgun (WGS) entry which is preliminary data.</text>
</comment>
<feature type="region of interest" description="Disordered" evidence="1">
    <location>
        <begin position="32"/>
        <end position="56"/>
    </location>
</feature>
<evidence type="ECO:0000313" key="2">
    <source>
        <dbReference type="EMBL" id="KKU55329.1"/>
    </source>
</evidence>
<feature type="compositionally biased region" description="Basic and acidic residues" evidence="1">
    <location>
        <begin position="46"/>
        <end position="56"/>
    </location>
</feature>
<sequence length="56" mass="6262">MSETPRQAIAKEGGRYDDLKQKWVFPGGRSVRETKLGETGTNIKDYTADDKSGKDE</sequence>
<name>A0A0G1RDE0_9BACT</name>
<dbReference type="EMBL" id="LCNM01000022">
    <property type="protein sequence ID" value="KKU55329.1"/>
    <property type="molecule type" value="Genomic_DNA"/>
</dbReference>
<protein>
    <submittedName>
        <fullName evidence="2">Uncharacterized protein</fullName>
    </submittedName>
</protein>
<proteinExistence type="predicted"/>
<dbReference type="AlphaFoldDB" id="A0A0G1RDE0"/>
<gene>
    <name evidence="2" type="ORF">UX78_C0022G0023</name>
</gene>
<reference evidence="2 3" key="1">
    <citation type="journal article" date="2015" name="Nature">
        <title>rRNA introns, odd ribosomes, and small enigmatic genomes across a large radiation of phyla.</title>
        <authorList>
            <person name="Brown C.T."/>
            <person name="Hug L.A."/>
            <person name="Thomas B.C."/>
            <person name="Sharon I."/>
            <person name="Castelle C.J."/>
            <person name="Singh A."/>
            <person name="Wilkins M.J."/>
            <person name="Williams K.H."/>
            <person name="Banfield J.F."/>
        </authorList>
    </citation>
    <scope>NUCLEOTIDE SEQUENCE [LARGE SCALE GENOMIC DNA]</scope>
</reference>
<evidence type="ECO:0000256" key="1">
    <source>
        <dbReference type="SAM" id="MobiDB-lite"/>
    </source>
</evidence>